<evidence type="ECO:0000256" key="4">
    <source>
        <dbReference type="ARBA" id="ARBA00022679"/>
    </source>
</evidence>
<keyword evidence="6 10" id="KW-0418">Kinase</keyword>
<protein>
    <recommendedName>
        <fullName evidence="2">histidine kinase</fullName>
        <ecNumber evidence="2">2.7.13.3</ecNumber>
    </recommendedName>
</protein>
<dbReference type="InterPro" id="IPR004358">
    <property type="entry name" value="Sig_transdc_His_kin-like_C"/>
</dbReference>
<keyword evidence="3" id="KW-0597">Phosphoprotein</keyword>
<evidence type="ECO:0000256" key="2">
    <source>
        <dbReference type="ARBA" id="ARBA00012438"/>
    </source>
</evidence>
<comment type="catalytic activity">
    <reaction evidence="1">
        <text>ATP + protein L-histidine = ADP + protein N-phospho-L-histidine.</text>
        <dbReference type="EC" id="2.7.13.3"/>
    </reaction>
</comment>
<dbReference type="Gene3D" id="1.10.287.130">
    <property type="match status" value="1"/>
</dbReference>
<name>A0A7G8BGP5_9BACT</name>
<gene>
    <name evidence="10" type="ORF">H7849_22100</name>
</gene>
<dbReference type="Pfam" id="PF02518">
    <property type="entry name" value="HATPase_c"/>
    <property type="match status" value="1"/>
</dbReference>
<dbReference type="InterPro" id="IPR005467">
    <property type="entry name" value="His_kinase_dom"/>
</dbReference>
<keyword evidence="5" id="KW-0547">Nucleotide-binding</keyword>
<dbReference type="PROSITE" id="PS50109">
    <property type="entry name" value="HIS_KIN"/>
    <property type="match status" value="1"/>
</dbReference>
<keyword evidence="11" id="KW-1185">Reference proteome</keyword>
<evidence type="ECO:0000256" key="1">
    <source>
        <dbReference type="ARBA" id="ARBA00000085"/>
    </source>
</evidence>
<dbReference type="RefSeq" id="WP_186742592.1">
    <property type="nucleotide sequence ID" value="NZ_CP060394.1"/>
</dbReference>
<dbReference type="SMART" id="SM00387">
    <property type="entry name" value="HATPase_c"/>
    <property type="match status" value="1"/>
</dbReference>
<dbReference type="Proteomes" id="UP000515312">
    <property type="component" value="Chromosome"/>
</dbReference>
<evidence type="ECO:0000256" key="6">
    <source>
        <dbReference type="ARBA" id="ARBA00022777"/>
    </source>
</evidence>
<dbReference type="EC" id="2.7.13.3" evidence="2"/>
<dbReference type="InterPro" id="IPR003594">
    <property type="entry name" value="HATPase_dom"/>
</dbReference>
<dbReference type="EMBL" id="CP060394">
    <property type="protein sequence ID" value="QNI31715.1"/>
    <property type="molecule type" value="Genomic_DNA"/>
</dbReference>
<feature type="domain" description="Histidine kinase" evidence="9">
    <location>
        <begin position="10"/>
        <end position="219"/>
    </location>
</feature>
<evidence type="ECO:0000256" key="5">
    <source>
        <dbReference type="ARBA" id="ARBA00022741"/>
    </source>
</evidence>
<dbReference type="InterPro" id="IPR003661">
    <property type="entry name" value="HisK_dim/P_dom"/>
</dbReference>
<dbReference type="InterPro" id="IPR036890">
    <property type="entry name" value="HATPase_C_sf"/>
</dbReference>
<dbReference type="GO" id="GO:0005524">
    <property type="term" value="F:ATP binding"/>
    <property type="evidence" value="ECO:0007669"/>
    <property type="project" value="UniProtKB-KW"/>
</dbReference>
<dbReference type="PANTHER" id="PTHR43065:SF10">
    <property type="entry name" value="PEROXIDE STRESS-ACTIVATED HISTIDINE KINASE MAK3"/>
    <property type="match status" value="1"/>
</dbReference>
<dbReference type="GO" id="GO:0000155">
    <property type="term" value="F:phosphorelay sensor kinase activity"/>
    <property type="evidence" value="ECO:0007669"/>
    <property type="project" value="InterPro"/>
</dbReference>
<evidence type="ECO:0000313" key="10">
    <source>
        <dbReference type="EMBL" id="QNI31715.1"/>
    </source>
</evidence>
<keyword evidence="4" id="KW-0808">Transferase</keyword>
<evidence type="ECO:0000313" key="11">
    <source>
        <dbReference type="Proteomes" id="UP000515312"/>
    </source>
</evidence>
<dbReference type="CDD" id="cd00082">
    <property type="entry name" value="HisKA"/>
    <property type="match status" value="1"/>
</dbReference>
<dbReference type="PANTHER" id="PTHR43065">
    <property type="entry name" value="SENSOR HISTIDINE KINASE"/>
    <property type="match status" value="1"/>
</dbReference>
<dbReference type="AlphaFoldDB" id="A0A7G8BGP5"/>
<dbReference type="SUPFAM" id="SSF47384">
    <property type="entry name" value="Homodimeric domain of signal transducing histidine kinase"/>
    <property type="match status" value="1"/>
</dbReference>
<evidence type="ECO:0000256" key="3">
    <source>
        <dbReference type="ARBA" id="ARBA00022553"/>
    </source>
</evidence>
<evidence type="ECO:0000259" key="9">
    <source>
        <dbReference type="PROSITE" id="PS50109"/>
    </source>
</evidence>
<evidence type="ECO:0000256" key="7">
    <source>
        <dbReference type="ARBA" id="ARBA00022840"/>
    </source>
</evidence>
<dbReference type="Gene3D" id="3.30.565.10">
    <property type="entry name" value="Histidine kinase-like ATPase, C-terminal domain"/>
    <property type="match status" value="1"/>
</dbReference>
<keyword evidence="7" id="KW-0067">ATP-binding</keyword>
<keyword evidence="8" id="KW-0902">Two-component regulatory system</keyword>
<dbReference type="KEGG" id="adin:H7849_22100"/>
<organism evidence="10 11">
    <name type="scientific">Alloacidobacterium dinghuense</name>
    <dbReference type="NCBI Taxonomy" id="2763107"/>
    <lineage>
        <taxon>Bacteria</taxon>
        <taxon>Pseudomonadati</taxon>
        <taxon>Acidobacteriota</taxon>
        <taxon>Terriglobia</taxon>
        <taxon>Terriglobales</taxon>
        <taxon>Acidobacteriaceae</taxon>
        <taxon>Alloacidobacterium</taxon>
    </lineage>
</organism>
<dbReference type="PRINTS" id="PR00344">
    <property type="entry name" value="BCTRLSENSOR"/>
</dbReference>
<reference evidence="10 11" key="1">
    <citation type="submission" date="2020-08" db="EMBL/GenBank/DDBJ databases">
        <title>Edaphobacter telluris sp. nov. and Acidobacterium dinghuensis sp. nov., two acidobacteria isolated from forest soil.</title>
        <authorList>
            <person name="Fu J."/>
            <person name="Qiu L."/>
        </authorList>
    </citation>
    <scope>NUCLEOTIDE SEQUENCE [LARGE SCALE GENOMIC DNA]</scope>
    <source>
        <strain evidence="10">4Y35</strain>
    </source>
</reference>
<accession>A0A7G8BGP5</accession>
<dbReference type="InterPro" id="IPR036097">
    <property type="entry name" value="HisK_dim/P_sf"/>
</dbReference>
<sequence>MALASRLAGALMHEVNNPLEAITNLVYLTKLRKDDPALVWENMGIIEQQLAILSKVTSQALTFHRTQAEAQNWDLVAIAESALKLHADKITRHGVTVDSRFQRPAVTRAFGTEILQVVSNLILNALDALPRENGRLSFRVRTHGEAIHITLADNGSGIPAHVAQRLFEPYMTTKTQGTGLGLWLSQRIIVKHSGTLRFRTSQKPGRNGTTFRITLPLISLSRPEPAKMTA</sequence>
<proteinExistence type="predicted"/>
<evidence type="ECO:0000256" key="8">
    <source>
        <dbReference type="ARBA" id="ARBA00023012"/>
    </source>
</evidence>
<dbReference type="SUPFAM" id="SSF55874">
    <property type="entry name" value="ATPase domain of HSP90 chaperone/DNA topoisomerase II/histidine kinase"/>
    <property type="match status" value="1"/>
</dbReference>